<accession>A0A1B2HCU6</accession>
<dbReference type="KEGG" id="led:BBK82_05055"/>
<reference evidence="2 3" key="1">
    <citation type="submission" date="2016-07" db="EMBL/GenBank/DDBJ databases">
        <title>Complete genome sequence of the Lentzea guizhouensis DHS C013.</title>
        <authorList>
            <person name="Cao C."/>
        </authorList>
    </citation>
    <scope>NUCLEOTIDE SEQUENCE [LARGE SCALE GENOMIC DNA]</scope>
    <source>
        <strain evidence="2 3">DHS C013</strain>
    </source>
</reference>
<dbReference type="Proteomes" id="UP000093053">
    <property type="component" value="Chromosome"/>
</dbReference>
<keyword evidence="3" id="KW-1185">Reference proteome</keyword>
<dbReference type="InterPro" id="IPR006448">
    <property type="entry name" value="Phage_term_ssu_P27"/>
</dbReference>
<name>A0A1B2HCU6_9PSEU</name>
<dbReference type="Pfam" id="PF05119">
    <property type="entry name" value="Terminase_4"/>
    <property type="match status" value="1"/>
</dbReference>
<dbReference type="AlphaFoldDB" id="A0A1B2HCU6"/>
<sequence length="170" mass="18807">MGKRGPARMPTKWAVLMGGRTDRINANEPQPSEAPPADGGADCPIDPPSWLTQRAKNVWRQYAPDLHLVGVLTLWDVEAFAAWCDAVVRRRDAIEHLRKEGAVREFTVYNKNGQPTGTRVGKNPWTYVLNDADAHFRYYAARFGLTPSDRSALSLGEAPGEPGEDLLDHG</sequence>
<evidence type="ECO:0000313" key="2">
    <source>
        <dbReference type="EMBL" id="ANZ35541.1"/>
    </source>
</evidence>
<dbReference type="NCBIfam" id="TIGR01558">
    <property type="entry name" value="sm_term_P27"/>
    <property type="match status" value="1"/>
</dbReference>
<dbReference type="STRING" id="1586287.BBK82_05055"/>
<organism evidence="2 3">
    <name type="scientific">Lentzea guizhouensis</name>
    <dbReference type="NCBI Taxonomy" id="1586287"/>
    <lineage>
        <taxon>Bacteria</taxon>
        <taxon>Bacillati</taxon>
        <taxon>Actinomycetota</taxon>
        <taxon>Actinomycetes</taxon>
        <taxon>Pseudonocardiales</taxon>
        <taxon>Pseudonocardiaceae</taxon>
        <taxon>Lentzea</taxon>
    </lineage>
</organism>
<evidence type="ECO:0000313" key="3">
    <source>
        <dbReference type="Proteomes" id="UP000093053"/>
    </source>
</evidence>
<protein>
    <recommendedName>
        <fullName evidence="4">Terminase</fullName>
    </recommendedName>
</protein>
<evidence type="ECO:0000256" key="1">
    <source>
        <dbReference type="SAM" id="MobiDB-lite"/>
    </source>
</evidence>
<proteinExistence type="predicted"/>
<dbReference type="EMBL" id="CP016793">
    <property type="protein sequence ID" value="ANZ35541.1"/>
    <property type="molecule type" value="Genomic_DNA"/>
</dbReference>
<feature type="region of interest" description="Disordered" evidence="1">
    <location>
        <begin position="18"/>
        <end position="47"/>
    </location>
</feature>
<gene>
    <name evidence="2" type="ORF">BBK82_05055</name>
</gene>
<evidence type="ECO:0008006" key="4">
    <source>
        <dbReference type="Google" id="ProtNLM"/>
    </source>
</evidence>